<dbReference type="GO" id="GO:0043484">
    <property type="term" value="P:regulation of RNA splicing"/>
    <property type="evidence" value="ECO:0007669"/>
    <property type="project" value="InterPro"/>
</dbReference>
<sequence length="1020" mass="108343">MPPPPLPTSTTPPPPSQPRLRTPSPPPSTWTDDEAEANSIHHDYHLAPTSLHPAPPSPAFTSSTIYRTPDEAYSDAETDLTEGSGIATPVTLSSGRDGERGGSSRDDRSLRYEDLPPSYEEAQQQHHQQQQQGNPLSPPPSFAETAAGGPYYTVNTNISPAAAGPGGLDPLLPAVERLVLREKERAASENENGSETRSAWSGSGSGGGAREGRPQYSFAAVEGLASEHHGVLEVALQWAHPAWCDGDRKEPVSTAPLGRPVALPQRSGANSSSNGERKDGNGEETTTADAPSPDDVLAFARAYAPALQDHGVPPPLFVAFLDGLNAVCQAARAPASLSSETDDDDGTDLELVETYLARANALFFAHRGLLARVVDIDGLLDDVMRLSNRANVRGALAADVTREGLTERERVDALDPWVETRLVWDGLPESIIGLWDLRGQQREREGEREISGRQQQQRRKESLGGLTAEAEAVIAEATAMARAAAAGLPPSTTAAPNFAAVTPPRPTLAATTTTPAYASGEFYQSPEGGASGLLLDEKEAQARQQAWAYASSSSSQQQQQYPQPGPSNNRSHIFPPLPPITPLPAFGPFPPAPPPPFGDHARWADWGQGLGRRWADWGQRFGANWAAWGQDVGNRAAMWGQEVGRGVDGRVDGRGFGGVGGVGGGWGGAGGGWGGGRGHWGGGGGCGRIGRGAWGGGAAGFAGAGPGGGQGGSAVPGFAGPYGHLFGGPRGFGFAGRGGGRWAGRGRGGAAGHELRRGWGTSGAGPFGQYGTFGVPAHHGAGGDVPNESTTTLNTRISLEDNDDDSSSSSSSSDSDSEVDEIEFSYLKRMRSIEESASDALAKGKRSQTEVERDRSKAIEKARADRDKAERKLEARRKKEEGRREMKAKRKEWREHRSAVRESGREGKKERKAEKKRLKKEYKDARNKWKEGRREERRERKNEKRERRDRRRGDGGGRCGVRVEGDLNAQGGRSLEVGVVPSQDEDARAVPGAAIGASSAPTPSSPPPQLLWVVVENLGN</sequence>
<comment type="caution">
    <text evidence="2">The sequence shown here is derived from an EMBL/GenBank/DDBJ whole genome shotgun (WGS) entry which is preliminary data.</text>
</comment>
<accession>A0AA39YG25</accession>
<protein>
    <submittedName>
        <fullName evidence="2">Uncharacterized protein</fullName>
    </submittedName>
</protein>
<dbReference type="EMBL" id="JAUJDW010000031">
    <property type="protein sequence ID" value="KAK0650831.1"/>
    <property type="molecule type" value="Genomic_DNA"/>
</dbReference>
<dbReference type="PANTHER" id="PTHR46528:SF1">
    <property type="entry name" value="PROTEIN SON"/>
    <property type="match status" value="1"/>
</dbReference>
<reference evidence="2" key="1">
    <citation type="submission" date="2023-06" db="EMBL/GenBank/DDBJ databases">
        <title>Multi-omics analyses reveal the molecular pathogenesis toolkit of Lasiodiplodia hormozganensis, a cross-kingdom pathogen.</title>
        <authorList>
            <person name="Felix C."/>
            <person name="Meneses R."/>
            <person name="Goncalves M.F.M."/>
            <person name="Tilleman L."/>
            <person name="Duarte A.S."/>
            <person name="Jorrin-Novo J.V."/>
            <person name="Van De Peer Y."/>
            <person name="Deforce D."/>
            <person name="Van Nieuwerburgh F."/>
            <person name="Esteves A.C."/>
            <person name="Alves A."/>
        </authorList>
    </citation>
    <scope>NUCLEOTIDE SEQUENCE</scope>
    <source>
        <strain evidence="2">CBS 339.90</strain>
    </source>
</reference>
<feature type="region of interest" description="Disordered" evidence="1">
    <location>
        <begin position="1"/>
        <end position="151"/>
    </location>
</feature>
<feature type="compositionally biased region" description="Low complexity" evidence="1">
    <location>
        <begin position="545"/>
        <end position="560"/>
    </location>
</feature>
<feature type="compositionally biased region" description="Basic and acidic residues" evidence="1">
    <location>
        <begin position="921"/>
        <end position="965"/>
    </location>
</feature>
<feature type="compositionally biased region" description="Pro residues" evidence="1">
    <location>
        <begin position="1"/>
        <end position="28"/>
    </location>
</feature>
<dbReference type="Proteomes" id="UP001175001">
    <property type="component" value="Unassembled WGS sequence"/>
</dbReference>
<feature type="region of interest" description="Disordered" evidence="1">
    <location>
        <begin position="545"/>
        <end position="596"/>
    </location>
</feature>
<proteinExistence type="predicted"/>
<feature type="compositionally biased region" description="Basic and acidic residues" evidence="1">
    <location>
        <begin position="847"/>
        <end position="885"/>
    </location>
</feature>
<dbReference type="AlphaFoldDB" id="A0AA39YG25"/>
<feature type="compositionally biased region" description="Pro residues" evidence="1">
    <location>
        <begin position="575"/>
        <end position="596"/>
    </location>
</feature>
<gene>
    <name evidence="2" type="ORF">DIS24_g6464</name>
</gene>
<dbReference type="GO" id="GO:0003723">
    <property type="term" value="F:RNA binding"/>
    <property type="evidence" value="ECO:0007669"/>
    <property type="project" value="InterPro"/>
</dbReference>
<evidence type="ECO:0000256" key="1">
    <source>
        <dbReference type="SAM" id="MobiDB-lite"/>
    </source>
</evidence>
<dbReference type="InterPro" id="IPR032922">
    <property type="entry name" value="SON"/>
</dbReference>
<feature type="region of interest" description="Disordered" evidence="1">
    <location>
        <begin position="445"/>
        <end position="465"/>
    </location>
</feature>
<dbReference type="GO" id="GO:0051726">
    <property type="term" value="P:regulation of cell cycle"/>
    <property type="evidence" value="ECO:0007669"/>
    <property type="project" value="InterPro"/>
</dbReference>
<dbReference type="PANTHER" id="PTHR46528">
    <property type="entry name" value="PROTEIN SON"/>
    <property type="match status" value="1"/>
</dbReference>
<keyword evidence="3" id="KW-1185">Reference proteome</keyword>
<feature type="compositionally biased region" description="Polar residues" evidence="1">
    <location>
        <begin position="189"/>
        <end position="200"/>
    </location>
</feature>
<feature type="region of interest" description="Disordered" evidence="1">
    <location>
        <begin position="798"/>
        <end position="820"/>
    </location>
</feature>
<feature type="region of interest" description="Disordered" evidence="1">
    <location>
        <begin position="836"/>
        <end position="967"/>
    </location>
</feature>
<name>A0AA39YG25_9PEZI</name>
<evidence type="ECO:0000313" key="2">
    <source>
        <dbReference type="EMBL" id="KAK0650831.1"/>
    </source>
</evidence>
<evidence type="ECO:0000313" key="3">
    <source>
        <dbReference type="Proteomes" id="UP001175001"/>
    </source>
</evidence>
<feature type="region of interest" description="Disordered" evidence="1">
    <location>
        <begin position="743"/>
        <end position="763"/>
    </location>
</feature>
<feature type="region of interest" description="Disordered" evidence="1">
    <location>
        <begin position="250"/>
        <end position="292"/>
    </location>
</feature>
<feature type="region of interest" description="Disordered" evidence="1">
    <location>
        <begin position="184"/>
        <end position="213"/>
    </location>
</feature>
<feature type="compositionally biased region" description="Basic and acidic residues" evidence="1">
    <location>
        <begin position="892"/>
        <end position="913"/>
    </location>
</feature>
<organism evidence="2 3">
    <name type="scientific">Lasiodiplodia hormozganensis</name>
    <dbReference type="NCBI Taxonomy" id="869390"/>
    <lineage>
        <taxon>Eukaryota</taxon>
        <taxon>Fungi</taxon>
        <taxon>Dikarya</taxon>
        <taxon>Ascomycota</taxon>
        <taxon>Pezizomycotina</taxon>
        <taxon>Dothideomycetes</taxon>
        <taxon>Dothideomycetes incertae sedis</taxon>
        <taxon>Botryosphaeriales</taxon>
        <taxon>Botryosphaeriaceae</taxon>
        <taxon>Lasiodiplodia</taxon>
    </lineage>
</organism>
<feature type="compositionally biased region" description="Basic and acidic residues" evidence="1">
    <location>
        <begin position="96"/>
        <end position="114"/>
    </location>
</feature>